<dbReference type="EMBL" id="JARBDR010000674">
    <property type="protein sequence ID" value="KAJ8307941.1"/>
    <property type="molecule type" value="Genomic_DNA"/>
</dbReference>
<keyword evidence="2" id="KW-1133">Transmembrane helix</keyword>
<organism evidence="4 5">
    <name type="scientific">Tegillarca granosa</name>
    <name type="common">Malaysian cockle</name>
    <name type="synonym">Anadara granosa</name>
    <dbReference type="NCBI Taxonomy" id="220873"/>
    <lineage>
        <taxon>Eukaryota</taxon>
        <taxon>Metazoa</taxon>
        <taxon>Spiralia</taxon>
        <taxon>Lophotrochozoa</taxon>
        <taxon>Mollusca</taxon>
        <taxon>Bivalvia</taxon>
        <taxon>Autobranchia</taxon>
        <taxon>Pteriomorphia</taxon>
        <taxon>Arcoida</taxon>
        <taxon>Arcoidea</taxon>
        <taxon>Arcidae</taxon>
        <taxon>Tegillarca</taxon>
    </lineage>
</organism>
<dbReference type="InterPro" id="IPR011701">
    <property type="entry name" value="MFS"/>
</dbReference>
<proteinExistence type="predicted"/>
<accession>A0ABQ9ERT9</accession>
<feature type="transmembrane region" description="Helical" evidence="2">
    <location>
        <begin position="418"/>
        <end position="437"/>
    </location>
</feature>
<name>A0ABQ9ERT9_TEGGR</name>
<keyword evidence="2" id="KW-0472">Membrane</keyword>
<dbReference type="InterPro" id="IPR036259">
    <property type="entry name" value="MFS_trans_sf"/>
</dbReference>
<evidence type="ECO:0000313" key="5">
    <source>
        <dbReference type="Proteomes" id="UP001217089"/>
    </source>
</evidence>
<dbReference type="Proteomes" id="UP001217089">
    <property type="component" value="Unassembled WGS sequence"/>
</dbReference>
<dbReference type="PROSITE" id="PS50850">
    <property type="entry name" value="MFS"/>
    <property type="match status" value="1"/>
</dbReference>
<keyword evidence="2" id="KW-0812">Transmembrane</keyword>
<feature type="transmembrane region" description="Helical" evidence="2">
    <location>
        <begin position="43"/>
        <end position="67"/>
    </location>
</feature>
<gene>
    <name evidence="4" type="ORF">KUTeg_014510</name>
</gene>
<comment type="subcellular location">
    <subcellularLocation>
        <location evidence="1">Membrane</location>
        <topology evidence="1">Multi-pass membrane protein</topology>
    </subcellularLocation>
</comment>
<evidence type="ECO:0000256" key="1">
    <source>
        <dbReference type="ARBA" id="ARBA00004141"/>
    </source>
</evidence>
<dbReference type="PANTHER" id="PTHR11360:SF286">
    <property type="entry name" value="GH22266P"/>
    <property type="match status" value="1"/>
</dbReference>
<evidence type="ECO:0000259" key="3">
    <source>
        <dbReference type="PROSITE" id="PS50850"/>
    </source>
</evidence>
<comment type="caution">
    <text evidence="4">The sequence shown here is derived from an EMBL/GenBank/DDBJ whole genome shotgun (WGS) entry which is preliminary data.</text>
</comment>
<dbReference type="Gene3D" id="1.20.1250.20">
    <property type="entry name" value="MFS general substrate transporter like domains"/>
    <property type="match status" value="2"/>
</dbReference>
<dbReference type="Pfam" id="PF07690">
    <property type="entry name" value="MFS_1"/>
    <property type="match status" value="1"/>
</dbReference>
<feature type="transmembrane region" description="Helical" evidence="2">
    <location>
        <begin position="339"/>
        <end position="357"/>
    </location>
</feature>
<dbReference type="SUPFAM" id="SSF103473">
    <property type="entry name" value="MFS general substrate transporter"/>
    <property type="match status" value="1"/>
</dbReference>
<evidence type="ECO:0000256" key="2">
    <source>
        <dbReference type="SAM" id="Phobius"/>
    </source>
</evidence>
<reference evidence="4 5" key="1">
    <citation type="submission" date="2022-12" db="EMBL/GenBank/DDBJ databases">
        <title>Chromosome-level genome of Tegillarca granosa.</title>
        <authorList>
            <person name="Kim J."/>
        </authorList>
    </citation>
    <scope>NUCLEOTIDE SEQUENCE [LARGE SCALE GENOMIC DNA]</scope>
    <source>
        <strain evidence="4">Teg-2019</strain>
        <tissue evidence="4">Adductor muscle</tissue>
    </source>
</reference>
<feature type="transmembrane region" description="Helical" evidence="2">
    <location>
        <begin position="106"/>
        <end position="125"/>
    </location>
</feature>
<dbReference type="InterPro" id="IPR020846">
    <property type="entry name" value="MFS_dom"/>
</dbReference>
<feature type="domain" description="Major facilitator superfamily (MFS) profile" evidence="3">
    <location>
        <begin position="1"/>
        <end position="130"/>
    </location>
</feature>
<protein>
    <recommendedName>
        <fullName evidence="3">Major facilitator superfamily (MFS) profile domain-containing protein</fullName>
    </recommendedName>
</protein>
<feature type="transmembrane region" description="Helical" evidence="2">
    <location>
        <begin position="74"/>
        <end position="94"/>
    </location>
</feature>
<feature type="transmembrane region" description="Helical" evidence="2">
    <location>
        <begin position="369"/>
        <end position="389"/>
    </location>
</feature>
<keyword evidence="5" id="KW-1185">Reference proteome</keyword>
<evidence type="ECO:0000313" key="4">
    <source>
        <dbReference type="EMBL" id="KAJ8307941.1"/>
    </source>
</evidence>
<feature type="transmembrane region" description="Helical" evidence="2">
    <location>
        <begin position="296"/>
        <end position="319"/>
    </location>
</feature>
<feature type="transmembrane region" description="Helical" evidence="2">
    <location>
        <begin position="17"/>
        <end position="37"/>
    </location>
</feature>
<dbReference type="InterPro" id="IPR050327">
    <property type="entry name" value="Proton-linked_MCT"/>
</dbReference>
<dbReference type="PANTHER" id="PTHR11360">
    <property type="entry name" value="MONOCARBOXYLATE TRANSPORTER"/>
    <property type="match status" value="1"/>
</dbReference>
<sequence length="466" mass="52347">MTGPIAGALVNKFGCRVVAMVGSLIASIGFFLCVFSPNLNVMILLYGAVAGCGFGLMYLPAILMVGYYFEKRRAFATGIAVCGSGIGNFIFAPLSEFLLKHYSWQGAMWITSGMVLNGIVFATLYRPISRQLKNTESKINVNESKDNDKTMQFKLPDTTDFHSLDHIEFDVEAPLYKAKSMNLLESTLPETNNEVLNVGNTWTGRLAFSHLDISKVHKLRRRKSRNAHATETFCPLDRKDIFYSGSLRNILEHRECKTEKEYIQKMTIHHNPADKDKTKGGYWNKAKSLFFEMFDFSLLLSPTFFIYGLSCFLCMFGFFIPFNFLPDLAKDLNISSNDAAFLISMIGISNTLSRILVGFVSDQPWADCLLINNISLIIGGMATFFVPFYKEYYILATYGIVFGSAIGTLSDQTGDYDISFYLSGSTMALAGIICLPLRKIANWENTRLQAKQKDTEQNMPERDPML</sequence>